<evidence type="ECO:0000313" key="1">
    <source>
        <dbReference type="EMBL" id="GBO88666.1"/>
    </source>
</evidence>
<gene>
    <name evidence="1" type="ORF">MSSD14B_23340</name>
</gene>
<reference evidence="1 2" key="1">
    <citation type="journal article" date="2019" name="J. Gen. Appl. Microbiol.">
        <title>Aerobic degradation of cis-dichloroethene by the marine bacterium Marinobacter salsuginis strain 5N-3.</title>
        <authorList>
            <person name="Inoue Y."/>
            <person name="Fukunaga Y."/>
            <person name="Katsumata H."/>
            <person name="Ohji S."/>
            <person name="Hosoyama A."/>
            <person name="Mori K."/>
            <person name="Ando K."/>
        </authorList>
    </citation>
    <scope>NUCLEOTIDE SEQUENCE [LARGE SCALE GENOMIC DNA]</scope>
    <source>
        <strain evidence="1 2">NBRC 109114</strain>
    </source>
</reference>
<accession>A0A5M3Q0T4</accession>
<organism evidence="1 2">
    <name type="scientific">Marinobacter salsuginis</name>
    <dbReference type="NCBI Taxonomy" id="418719"/>
    <lineage>
        <taxon>Bacteria</taxon>
        <taxon>Pseudomonadati</taxon>
        <taxon>Pseudomonadota</taxon>
        <taxon>Gammaproteobacteria</taxon>
        <taxon>Pseudomonadales</taxon>
        <taxon>Marinobacteraceae</taxon>
        <taxon>Marinobacter</taxon>
    </lineage>
</organism>
<dbReference type="Proteomes" id="UP000387223">
    <property type="component" value="Unassembled WGS sequence"/>
</dbReference>
<proteinExistence type="predicted"/>
<name>A0A5M3Q0T4_9GAMM</name>
<dbReference type="EMBL" id="BGZI01000015">
    <property type="protein sequence ID" value="GBO88666.1"/>
    <property type="molecule type" value="Genomic_DNA"/>
</dbReference>
<evidence type="ECO:0000313" key="2">
    <source>
        <dbReference type="Proteomes" id="UP000387223"/>
    </source>
</evidence>
<sequence length="133" mass="16026">MGQPVVFLESLDSKVKELFPLSDWQQTKTTLYDPEVEFSEETGGIWVRVKGQTWNWDERRYRYSVAMLTIPEIDTDTKTVRLPPSREIIWHLEDVPRLYKQQVMDMTYPIIIDTFHDRGFDDVRFERRPVYHE</sequence>
<dbReference type="AlphaFoldDB" id="A0A5M3Q0T4"/>
<comment type="caution">
    <text evidence="1">The sequence shown here is derived from an EMBL/GenBank/DDBJ whole genome shotgun (WGS) entry which is preliminary data.</text>
</comment>
<protein>
    <submittedName>
        <fullName evidence="1">Uncharacterized protein</fullName>
    </submittedName>
</protein>